<evidence type="ECO:0000313" key="5">
    <source>
        <dbReference type="Proteomes" id="UP000183039"/>
    </source>
</evidence>
<dbReference type="GO" id="GO:0007165">
    <property type="term" value="P:signal transduction"/>
    <property type="evidence" value="ECO:0007669"/>
    <property type="project" value="InterPro"/>
</dbReference>
<name>A0A0S3KDB4_9ENTE</name>
<dbReference type="EMBL" id="JXLC01000043">
    <property type="protein sequence ID" value="OJG84898.1"/>
    <property type="molecule type" value="Genomic_DNA"/>
</dbReference>
<feature type="domain" description="TIR" evidence="1">
    <location>
        <begin position="1"/>
        <end position="133"/>
    </location>
</feature>
<dbReference type="AlphaFoldDB" id="A0A0S3KDB4"/>
<sequence length="830" mass="96777">MKRIFISHSSSDKAFYAEHLVKALNNSLGKDKIVFDAHTFEEGAKINLEISEWIEKTDLFVLLLSNKALESEWVQKEIMQSEFLELSNPDEERIFPIIIDPNINHEDNRIPEWLKQYNIRMITSPKKAARQIISRAVEISWMINPRIKEKNNLYVGRNDKMEEFEDRMDNFNSARPNILIASGINSIGRRSFLKRGLIKIDVIKESYSMPILVLDGHQSIENLILSIEDLGYSNINTENLMTKTIEEKIDIAYQILLDVNNSKDIILIEDEGAIVSHYRELTPWFVELSKKIAKSGEFNDVVLCIASKYKPMYKLLYSLPNIFSLQIDELSKKDRSRLLMRYSKLIGLNINNEDLESISNYLTGLPEEVFFSAEVAKAEGIHYLKENTDIITNFGDDKVIILLSEYNDDEVALQILKLISLFDFISIETLNNLLNKEKKYLKYIEKFLAGGICSFIGSRSEYLIMNTAIKNYFSRQHLKLNKEFEQNVSTFVKSSMETKDTYFDYADRTFIFQQKLKLSSEISDEMLIPSFYLKTMKDLYDSKSNDKDVIQLADKVLEASTFLDPYILSEIRFYLCSALARQKLNRFNEEIRHINGAQHNFLYGFYYRHIGNYEKAIDRLLSSLDEYPNYAQAKRELVLLYNKTENYEKAFDMAKENYENNRSNEYHIHAYYQVLSYERSSRFSVDEKKPIMEKLLKDIEIIPSDKAKNMYLIMSAQYELYMNDNIEGAEVFVEKADNLFPDSIYVLLFKIDFFEKTGNLRGLESVLKSMNKFNSKNSSYYTDFVKCKIFIEALKGNQGNANSLINKINLNERAKKALRNKVQGIMKVEI</sequence>
<reference evidence="3 5" key="1">
    <citation type="submission" date="2014-12" db="EMBL/GenBank/DDBJ databases">
        <title>Draft genome sequences of 29 type strains of Enterococci.</title>
        <authorList>
            <person name="Zhong Z."/>
            <person name="Sun Z."/>
            <person name="Liu W."/>
            <person name="Zhang W."/>
            <person name="Zhang H."/>
        </authorList>
    </citation>
    <scope>NUCLEOTIDE SEQUENCE [LARGE SCALE GENOMIC DNA]</scope>
    <source>
        <strain evidence="3 5">DSM 22801</strain>
    </source>
</reference>
<evidence type="ECO:0000313" key="4">
    <source>
        <dbReference type="Proteomes" id="UP000065511"/>
    </source>
</evidence>
<dbReference type="PROSITE" id="PS50104">
    <property type="entry name" value="TIR"/>
    <property type="match status" value="1"/>
</dbReference>
<dbReference type="Proteomes" id="UP000065511">
    <property type="component" value="Chromosome"/>
</dbReference>
<dbReference type="Gene3D" id="1.25.40.10">
    <property type="entry name" value="Tetratricopeptide repeat domain"/>
    <property type="match status" value="1"/>
</dbReference>
<reference evidence="2 4" key="2">
    <citation type="submission" date="2015-12" db="EMBL/GenBank/DDBJ databases">
        <authorList>
            <person name="Lauer A."/>
            <person name="Humrighouse B."/>
            <person name="Loparev V."/>
            <person name="Shewmaker P.L."/>
            <person name="Whitney A.M."/>
            <person name="McLaughlin R.W."/>
        </authorList>
    </citation>
    <scope>NUCLEOTIDE SEQUENCE [LARGE SCALE GENOMIC DNA]</scope>
    <source>
        <strain evidence="2 4">LMG 23085</strain>
    </source>
</reference>
<dbReference type="SUPFAM" id="SSF48452">
    <property type="entry name" value="TPR-like"/>
    <property type="match status" value="1"/>
</dbReference>
<accession>A0A0S3KDB4</accession>
<dbReference type="KEGG" id="ess:ATZ33_11875"/>
<evidence type="ECO:0000313" key="3">
    <source>
        <dbReference type="EMBL" id="OJG84898.1"/>
    </source>
</evidence>
<dbReference type="EMBL" id="CP013614">
    <property type="protein sequence ID" value="ALS02057.1"/>
    <property type="molecule type" value="Genomic_DNA"/>
</dbReference>
<dbReference type="InterPro" id="IPR035897">
    <property type="entry name" value="Toll_tir_struct_dom_sf"/>
</dbReference>
<dbReference type="Pfam" id="PF13676">
    <property type="entry name" value="TIR_2"/>
    <property type="match status" value="1"/>
</dbReference>
<dbReference type="InterPro" id="IPR000157">
    <property type="entry name" value="TIR_dom"/>
</dbReference>
<dbReference type="SUPFAM" id="SSF52200">
    <property type="entry name" value="Toll/Interleukin receptor TIR domain"/>
    <property type="match status" value="1"/>
</dbReference>
<dbReference type="OrthoDB" id="8435646at2"/>
<dbReference type="RefSeq" id="WP_071879379.1">
    <property type="nucleotide sequence ID" value="NZ_JXLC01000043.1"/>
</dbReference>
<dbReference type="Proteomes" id="UP000183039">
    <property type="component" value="Unassembled WGS sequence"/>
</dbReference>
<keyword evidence="4" id="KW-1185">Reference proteome</keyword>
<evidence type="ECO:0000313" key="2">
    <source>
        <dbReference type="EMBL" id="ALS02057.1"/>
    </source>
</evidence>
<evidence type="ECO:0000259" key="1">
    <source>
        <dbReference type="PROSITE" id="PS50104"/>
    </source>
</evidence>
<proteinExistence type="predicted"/>
<protein>
    <recommendedName>
        <fullName evidence="1">TIR domain-containing protein</fullName>
    </recommendedName>
</protein>
<gene>
    <name evidence="2" type="ORF">ATZ33_11875</name>
    <name evidence="3" type="ORF">RV15_GL002876</name>
</gene>
<dbReference type="Gene3D" id="3.40.50.10140">
    <property type="entry name" value="Toll/interleukin-1 receptor homology (TIR) domain"/>
    <property type="match status" value="1"/>
</dbReference>
<organism evidence="3 5">
    <name type="scientific">Enterococcus silesiacus</name>
    <dbReference type="NCBI Taxonomy" id="332949"/>
    <lineage>
        <taxon>Bacteria</taxon>
        <taxon>Bacillati</taxon>
        <taxon>Bacillota</taxon>
        <taxon>Bacilli</taxon>
        <taxon>Lactobacillales</taxon>
        <taxon>Enterococcaceae</taxon>
        <taxon>Enterococcus</taxon>
    </lineage>
</organism>
<dbReference type="InterPro" id="IPR011990">
    <property type="entry name" value="TPR-like_helical_dom_sf"/>
</dbReference>